<protein>
    <submittedName>
        <fullName evidence="1">Uncharacterized protein</fullName>
    </submittedName>
</protein>
<evidence type="ECO:0000313" key="1">
    <source>
        <dbReference type="EMBL" id="ORY56580.1"/>
    </source>
</evidence>
<dbReference type="Proteomes" id="UP000193689">
    <property type="component" value="Unassembled WGS sequence"/>
</dbReference>
<proteinExistence type="predicted"/>
<dbReference type="AlphaFoldDB" id="A0A1Y2DBE2"/>
<name>A0A1Y2DBE2_9PEZI</name>
<accession>A0A1Y2DBE2</accession>
<comment type="caution">
    <text evidence="1">The sequence shown here is derived from an EMBL/GenBank/DDBJ whole genome shotgun (WGS) entry which is preliminary data.</text>
</comment>
<sequence length="86" mass="9754">MILEHEVEHGMKLGLGKAIVLPITEDTKGHGSHTIASLWKGYLEELLLKTEDKSNSWVSGMCVMDGIERLDISLDLDREHWRNNVL</sequence>
<dbReference type="RefSeq" id="XP_040710159.1">
    <property type="nucleotide sequence ID" value="XM_040861394.1"/>
</dbReference>
<keyword evidence="2" id="KW-1185">Reference proteome</keyword>
<dbReference type="EMBL" id="MCFJ01000022">
    <property type="protein sequence ID" value="ORY56580.1"/>
    <property type="molecule type" value="Genomic_DNA"/>
</dbReference>
<organism evidence="1 2">
    <name type="scientific">Pseudomassariella vexata</name>
    <dbReference type="NCBI Taxonomy" id="1141098"/>
    <lineage>
        <taxon>Eukaryota</taxon>
        <taxon>Fungi</taxon>
        <taxon>Dikarya</taxon>
        <taxon>Ascomycota</taxon>
        <taxon>Pezizomycotina</taxon>
        <taxon>Sordariomycetes</taxon>
        <taxon>Xylariomycetidae</taxon>
        <taxon>Amphisphaeriales</taxon>
        <taxon>Pseudomassariaceae</taxon>
        <taxon>Pseudomassariella</taxon>
    </lineage>
</organism>
<evidence type="ECO:0000313" key="2">
    <source>
        <dbReference type="Proteomes" id="UP000193689"/>
    </source>
</evidence>
<dbReference type="InParanoid" id="A0A1Y2DBE2"/>
<reference evidence="1 2" key="1">
    <citation type="submission" date="2016-07" db="EMBL/GenBank/DDBJ databases">
        <title>Pervasive Adenine N6-methylation of Active Genes in Fungi.</title>
        <authorList>
            <consortium name="DOE Joint Genome Institute"/>
            <person name="Mondo S.J."/>
            <person name="Dannebaum R.O."/>
            <person name="Kuo R.C."/>
            <person name="Labutti K."/>
            <person name="Haridas S."/>
            <person name="Kuo A."/>
            <person name="Salamov A."/>
            <person name="Ahrendt S.R."/>
            <person name="Lipzen A."/>
            <person name="Sullivan W."/>
            <person name="Andreopoulos W.B."/>
            <person name="Clum A."/>
            <person name="Lindquist E."/>
            <person name="Daum C."/>
            <person name="Ramamoorthy G.K."/>
            <person name="Gryganskyi A."/>
            <person name="Culley D."/>
            <person name="Magnuson J.K."/>
            <person name="James T.Y."/>
            <person name="O'Malley M.A."/>
            <person name="Stajich J.E."/>
            <person name="Spatafora J.W."/>
            <person name="Visel A."/>
            <person name="Grigoriev I.V."/>
        </authorList>
    </citation>
    <scope>NUCLEOTIDE SEQUENCE [LARGE SCALE GENOMIC DNA]</scope>
    <source>
        <strain evidence="1 2">CBS 129021</strain>
    </source>
</reference>
<dbReference type="GeneID" id="63777606"/>
<gene>
    <name evidence="1" type="ORF">BCR38DRAFT_450627</name>
</gene>
<dbReference type="STRING" id="1141098.A0A1Y2DBE2"/>